<dbReference type="AlphaFoldDB" id="A0AAV7M6C1"/>
<gene>
    <name evidence="1" type="ORF">NDU88_001806</name>
</gene>
<accession>A0AAV7M6C1</accession>
<keyword evidence="2" id="KW-1185">Reference proteome</keyword>
<proteinExistence type="predicted"/>
<evidence type="ECO:0000313" key="2">
    <source>
        <dbReference type="Proteomes" id="UP001066276"/>
    </source>
</evidence>
<evidence type="ECO:0000313" key="1">
    <source>
        <dbReference type="EMBL" id="KAJ1096673.1"/>
    </source>
</evidence>
<sequence length="121" mass="14251">MAHNRELENVHHEKLLEMAITTLEKVTRGEYDEELPDDLRVLLVDKDTVVNAVGASHDIHLLKIDNREDELVNKVNTWASNLIKKVHDDEWARNRNRITEIDLYIDHVREDLDNLDLHEQL</sequence>
<dbReference type="Proteomes" id="UP001066276">
    <property type="component" value="Chromosome 10"/>
</dbReference>
<name>A0AAV7M6C1_PLEWA</name>
<reference evidence="1" key="1">
    <citation type="journal article" date="2022" name="bioRxiv">
        <title>Sequencing and chromosome-scale assembly of the giantPleurodeles waltlgenome.</title>
        <authorList>
            <person name="Brown T."/>
            <person name="Elewa A."/>
            <person name="Iarovenko S."/>
            <person name="Subramanian E."/>
            <person name="Araus A.J."/>
            <person name="Petzold A."/>
            <person name="Susuki M."/>
            <person name="Suzuki K.-i.T."/>
            <person name="Hayashi T."/>
            <person name="Toyoda A."/>
            <person name="Oliveira C."/>
            <person name="Osipova E."/>
            <person name="Leigh N.D."/>
            <person name="Simon A."/>
            <person name="Yun M.H."/>
        </authorList>
    </citation>
    <scope>NUCLEOTIDE SEQUENCE</scope>
    <source>
        <strain evidence="1">20211129_DDA</strain>
        <tissue evidence="1">Liver</tissue>
    </source>
</reference>
<organism evidence="1 2">
    <name type="scientific">Pleurodeles waltl</name>
    <name type="common">Iberian ribbed newt</name>
    <dbReference type="NCBI Taxonomy" id="8319"/>
    <lineage>
        <taxon>Eukaryota</taxon>
        <taxon>Metazoa</taxon>
        <taxon>Chordata</taxon>
        <taxon>Craniata</taxon>
        <taxon>Vertebrata</taxon>
        <taxon>Euteleostomi</taxon>
        <taxon>Amphibia</taxon>
        <taxon>Batrachia</taxon>
        <taxon>Caudata</taxon>
        <taxon>Salamandroidea</taxon>
        <taxon>Salamandridae</taxon>
        <taxon>Pleurodelinae</taxon>
        <taxon>Pleurodeles</taxon>
    </lineage>
</organism>
<protein>
    <submittedName>
        <fullName evidence="1">Uncharacterized protein</fullName>
    </submittedName>
</protein>
<dbReference type="EMBL" id="JANPWB010000014">
    <property type="protein sequence ID" value="KAJ1096673.1"/>
    <property type="molecule type" value="Genomic_DNA"/>
</dbReference>
<comment type="caution">
    <text evidence="1">The sequence shown here is derived from an EMBL/GenBank/DDBJ whole genome shotgun (WGS) entry which is preliminary data.</text>
</comment>